<keyword evidence="2" id="KW-1185">Reference proteome</keyword>
<dbReference type="EMBL" id="FOTS01000032">
    <property type="protein sequence ID" value="SFM00804.1"/>
    <property type="molecule type" value="Genomic_DNA"/>
</dbReference>
<evidence type="ECO:0000313" key="1">
    <source>
        <dbReference type="EMBL" id="SFM00804.1"/>
    </source>
</evidence>
<sequence length="388" mass="36345">MIIVVGANAVRLARGVDIPIAAGDGAAAGVIADETACVGVGGGNRAGAVGVGDGADVVADKAARDGVVVVGGGGGGGRNRAGAVGVGDGADVAADKAARDGVGVVGGGRNRAGAVGVGDGAAVVVADKAARVGVVGGGGNRAGAVGVGDGAAVVETDKAAHVGGGGGGGGGNRAAPKTDVAQRRAAAGITKQASVNNSVGRRQVDRQSADSMAQAVEGAGERIAVGADGDEAGAAIPGTGTAGVDVNAEDVVAGEVAADILQGLQRAGAAVAAAAIIIDHRVSCAVETKRRSAAGQRDAGAATQAVAAAAAGAGHQRQAGIRAAGCHSGVDIDIAIGRERQRGAARPGDRRRHGDVAGLAAAAAGGDGNIVVGQCALQSGDTDHAVVA</sequence>
<accession>A0A1I4MC24</accession>
<protein>
    <submittedName>
        <fullName evidence="1">Uncharacterized protein</fullName>
    </submittedName>
</protein>
<evidence type="ECO:0000313" key="2">
    <source>
        <dbReference type="Proteomes" id="UP000199520"/>
    </source>
</evidence>
<dbReference type="AlphaFoldDB" id="A0A1I4MC24"/>
<name>A0A1I4MC24_9FIRM</name>
<proteinExistence type="predicted"/>
<dbReference type="Proteomes" id="UP000199520">
    <property type="component" value="Unassembled WGS sequence"/>
</dbReference>
<organism evidence="1 2">
    <name type="scientific">Pelosinus propionicus DSM 13327</name>
    <dbReference type="NCBI Taxonomy" id="1123291"/>
    <lineage>
        <taxon>Bacteria</taxon>
        <taxon>Bacillati</taxon>
        <taxon>Bacillota</taxon>
        <taxon>Negativicutes</taxon>
        <taxon>Selenomonadales</taxon>
        <taxon>Sporomusaceae</taxon>
        <taxon>Pelosinus</taxon>
    </lineage>
</organism>
<gene>
    <name evidence="1" type="ORF">SAMN04490355_103218</name>
</gene>
<reference evidence="2" key="1">
    <citation type="submission" date="2016-10" db="EMBL/GenBank/DDBJ databases">
        <authorList>
            <person name="Varghese N."/>
            <person name="Submissions S."/>
        </authorList>
    </citation>
    <scope>NUCLEOTIDE SEQUENCE [LARGE SCALE GENOMIC DNA]</scope>
    <source>
        <strain evidence="2">DSM 13327</strain>
    </source>
</reference>